<dbReference type="RefSeq" id="WP_310470000.1">
    <property type="nucleotide sequence ID" value="NZ_CP136522.1"/>
</dbReference>
<keyword evidence="1" id="KW-0732">Signal</keyword>
<evidence type="ECO:0000313" key="2">
    <source>
        <dbReference type="EMBL" id="WOT05738.1"/>
    </source>
</evidence>
<evidence type="ECO:0000313" key="3">
    <source>
        <dbReference type="Proteomes" id="UP001529491"/>
    </source>
</evidence>
<evidence type="ECO:0000256" key="1">
    <source>
        <dbReference type="SAM" id="SignalP"/>
    </source>
</evidence>
<reference evidence="2 3" key="1">
    <citation type="submission" date="2023-10" db="EMBL/GenBank/DDBJ databases">
        <title>Complete genome sequence of Shewanella sp. DAU334.</title>
        <authorList>
            <person name="Lee Y.-S."/>
            <person name="Jeong H.-R."/>
            <person name="Hwang E.-J."/>
            <person name="Choi Y.-L."/>
            <person name="Kim G.-D."/>
        </authorList>
    </citation>
    <scope>NUCLEOTIDE SEQUENCE [LARGE SCALE GENOMIC DNA]</scope>
    <source>
        <strain evidence="2 3">DAU334</strain>
    </source>
</reference>
<sequence>MKILSFFVIFFTSFASLASVSDYEYNQLVSEYNDLMSKKDGLIFRYNNLVDEYDALLKQAKLIQKENNKNVKAYNELLGKYKLSKETNKNYCNVMIGKINQYQSQTLSNYKGGDQYLKQVYSSSLDFTSKKLIFALLTANAMIEGGKENIEMLKEYISHYKESCKLDVEDTEMIDKIDNLAEDLRSAFSDLDKIIEDYVSRSASQL</sequence>
<dbReference type="Proteomes" id="UP001529491">
    <property type="component" value="Chromosome"/>
</dbReference>
<feature type="signal peptide" evidence="1">
    <location>
        <begin position="1"/>
        <end position="18"/>
    </location>
</feature>
<name>A0ABZ0JZK9_9GAMM</name>
<proteinExistence type="predicted"/>
<organism evidence="2 3">
    <name type="scientific">Shewanella youngdeokensis</name>
    <dbReference type="NCBI Taxonomy" id="2999068"/>
    <lineage>
        <taxon>Bacteria</taxon>
        <taxon>Pseudomonadati</taxon>
        <taxon>Pseudomonadota</taxon>
        <taxon>Gammaproteobacteria</taxon>
        <taxon>Alteromonadales</taxon>
        <taxon>Shewanellaceae</taxon>
        <taxon>Shewanella</taxon>
    </lineage>
</organism>
<dbReference type="EMBL" id="CP136522">
    <property type="protein sequence ID" value="WOT05738.1"/>
    <property type="molecule type" value="Genomic_DNA"/>
</dbReference>
<feature type="chain" id="PRO_5045820066" evidence="1">
    <location>
        <begin position="19"/>
        <end position="206"/>
    </location>
</feature>
<gene>
    <name evidence="2" type="ORF">RGE70_02600</name>
</gene>
<accession>A0ABZ0JZK9</accession>
<protein>
    <submittedName>
        <fullName evidence="2">Uncharacterized protein</fullName>
    </submittedName>
</protein>
<keyword evidence="3" id="KW-1185">Reference proteome</keyword>